<dbReference type="InterPro" id="IPR050216">
    <property type="entry name" value="LRR_domain-containing"/>
</dbReference>
<accession>A0A061BCX1</accession>
<proteinExistence type="predicted"/>
<feature type="compositionally biased region" description="Low complexity" evidence="3">
    <location>
        <begin position="557"/>
        <end position="571"/>
    </location>
</feature>
<dbReference type="SUPFAM" id="SSF52058">
    <property type="entry name" value="L domain-like"/>
    <property type="match status" value="1"/>
</dbReference>
<dbReference type="InterPro" id="IPR003591">
    <property type="entry name" value="Leu-rich_rpt_typical-subtyp"/>
</dbReference>
<feature type="compositionally biased region" description="Polar residues" evidence="3">
    <location>
        <begin position="1"/>
        <end position="23"/>
    </location>
</feature>
<evidence type="ECO:0000256" key="1">
    <source>
        <dbReference type="ARBA" id="ARBA00022614"/>
    </source>
</evidence>
<feature type="compositionally biased region" description="Low complexity" evidence="3">
    <location>
        <begin position="687"/>
        <end position="703"/>
    </location>
</feature>
<dbReference type="Gene3D" id="3.80.10.10">
    <property type="entry name" value="Ribonuclease Inhibitor"/>
    <property type="match status" value="3"/>
</dbReference>
<evidence type="ECO:0000256" key="2">
    <source>
        <dbReference type="ARBA" id="ARBA00022737"/>
    </source>
</evidence>
<dbReference type="PROSITE" id="PS51450">
    <property type="entry name" value="LRR"/>
    <property type="match status" value="4"/>
</dbReference>
<keyword evidence="2" id="KW-0677">Repeat</keyword>
<feature type="compositionally biased region" description="Basic and acidic residues" evidence="3">
    <location>
        <begin position="604"/>
        <end position="669"/>
    </location>
</feature>
<dbReference type="InterPro" id="IPR001611">
    <property type="entry name" value="Leu-rich_rpt"/>
</dbReference>
<keyword evidence="1" id="KW-0433">Leucine-rich repeat</keyword>
<feature type="compositionally biased region" description="Basic and acidic residues" evidence="3">
    <location>
        <begin position="514"/>
        <end position="533"/>
    </location>
</feature>
<dbReference type="PANTHER" id="PTHR48051">
    <property type="match status" value="1"/>
</dbReference>
<dbReference type="PANTHER" id="PTHR48051:SF42">
    <property type="entry name" value="LEUCINE-RICH REPEAT-CONTAINING PROTEIN 18-LIKE"/>
    <property type="match status" value="1"/>
</dbReference>
<evidence type="ECO:0000313" key="4">
    <source>
        <dbReference type="EMBL" id="CDR45720.1"/>
    </source>
</evidence>
<name>A0A061BCX1_RHOTO</name>
<feature type="compositionally biased region" description="Basic and acidic residues" evidence="3">
    <location>
        <begin position="97"/>
        <end position="108"/>
    </location>
</feature>
<dbReference type="SMART" id="SM00369">
    <property type="entry name" value="LRR_TYP"/>
    <property type="match status" value="9"/>
</dbReference>
<feature type="region of interest" description="Disordered" evidence="3">
    <location>
        <begin position="502"/>
        <end position="703"/>
    </location>
</feature>
<feature type="compositionally biased region" description="Pro residues" evidence="3">
    <location>
        <begin position="676"/>
        <end position="686"/>
    </location>
</feature>
<feature type="compositionally biased region" description="Pro residues" evidence="3">
    <location>
        <begin position="535"/>
        <end position="556"/>
    </location>
</feature>
<organism evidence="4">
    <name type="scientific">Rhodotorula toruloides</name>
    <name type="common">Yeast</name>
    <name type="synonym">Rhodosporidium toruloides</name>
    <dbReference type="NCBI Taxonomy" id="5286"/>
    <lineage>
        <taxon>Eukaryota</taxon>
        <taxon>Fungi</taxon>
        <taxon>Dikarya</taxon>
        <taxon>Basidiomycota</taxon>
        <taxon>Pucciniomycotina</taxon>
        <taxon>Microbotryomycetes</taxon>
        <taxon>Sporidiobolales</taxon>
        <taxon>Sporidiobolaceae</taxon>
        <taxon>Rhodotorula</taxon>
    </lineage>
</organism>
<dbReference type="GO" id="GO:0005737">
    <property type="term" value="C:cytoplasm"/>
    <property type="evidence" value="ECO:0007669"/>
    <property type="project" value="TreeGrafter"/>
</dbReference>
<dbReference type="InterPro" id="IPR032675">
    <property type="entry name" value="LRR_dom_sf"/>
</dbReference>
<dbReference type="Pfam" id="PF00560">
    <property type="entry name" value="LRR_1"/>
    <property type="match status" value="1"/>
</dbReference>
<feature type="compositionally biased region" description="Low complexity" evidence="3">
    <location>
        <begin position="50"/>
        <end position="85"/>
    </location>
</feature>
<dbReference type="EMBL" id="LK052946">
    <property type="protein sequence ID" value="CDR45720.1"/>
    <property type="molecule type" value="Genomic_DNA"/>
</dbReference>
<protein>
    <submittedName>
        <fullName evidence="4">RHTO0S11e03642g1_1</fullName>
    </submittedName>
</protein>
<dbReference type="OrthoDB" id="1517790at2759"/>
<dbReference type="SUPFAM" id="SSF52047">
    <property type="entry name" value="RNI-like"/>
    <property type="match status" value="1"/>
</dbReference>
<feature type="region of interest" description="Disordered" evidence="3">
    <location>
        <begin position="1"/>
        <end position="108"/>
    </location>
</feature>
<gene>
    <name evidence="4" type="ORF">RHTO0S_11e03642g</name>
</gene>
<dbReference type="AlphaFoldDB" id="A0A061BCX1"/>
<evidence type="ECO:0000256" key="3">
    <source>
        <dbReference type="SAM" id="MobiDB-lite"/>
    </source>
</evidence>
<reference evidence="4" key="1">
    <citation type="journal article" date="2014" name="Genome Announc.">
        <title>Draft genome sequence of Rhodosporidium toruloides CECT1137, an oleaginous yeast of biotechnological interest.</title>
        <authorList>
            <person name="Morin N."/>
            <person name="Calcas X."/>
            <person name="Devillers H."/>
            <person name="Durrens P."/>
            <person name="Sherman D.J."/>
            <person name="Nicaud J.-M."/>
            <person name="Neuveglise C."/>
        </authorList>
    </citation>
    <scope>NUCLEOTIDE SEQUENCE</scope>
    <source>
        <strain evidence="4">CECT1137</strain>
    </source>
</reference>
<sequence length="975" mass="105722">MSAPTTPRRTRNVSVDSPSNTPVRSPARAGTPAAIARTKAPGTTASPQIKAALAALRAKRQPTSSSSNIAASSPSADSDAPVTPARGSNRMSQAGSYEERAKDEGSMERADLSLEWAVKGEGKLIEDAKRTGRLTLASRSLSAVPPSVYSALLPRSSIFHPSNRQPSHFRRAPAVDFTITRAEDEGRGPARWFEQEELRSLNLSNNEIDRLSEEIGGFEELEFLDLHGNLLSSLPSSIGYLENLTSLSLAANGLSAFPLSLLNLRNLRDLSLASNKITTLWPVDWRDALDNALKPPEASPSATPEAVEKKATPFALPSLPDNFPKPSCAPFPRLTSLSLSGNPLSHSTFLGDGFELPPRLVNLELASCGLTDSALPPSVFGSLSDLKNLDLSRNELSDELFSTSLFPDDSASRLFPSLESFDLSLCPIDSLETIEDIFTRRLRRPINYVGLAKVVDNLIKNEERKNSGRRIGVPTDLPEAEEEGREVQVFVRECMLRLEQGRRRAKFPPTETSMARDRERVEPDKPPTHDTKKPTPTPRARPSSPSPPPTPSPAAPLPTAAAPAPGTPSTPSRRRPVTLEDWEVEAAAGLSTPAGRRKAAALAAKEKEERLIREREEVERRARDKVEAARQAKEEEMRRARENQEAEVMVRKMGEVKLDGSVEADKAESEGETPEGLPPPYSPRSPSPARTSARQASPPALPSAALEVEADAHDEAVALVASVYASAQGKTTVNLASRSLSCLPTPTSGSPPPALTSATHLDLCRNLLTSLPLRSLETWGWNRSLRVLNLSCSRIAALELLSTSLGQSTAFFPALDTLDLASNYLPSTISSPYVDSGESQPLLSTIASLAPSLSTLSLRQNRLTSLTGISALLLPSSSGARGLKTLDLGENKIDDLGELCEVAERVEREGKNGWRCEEFDLSMNEVKQLPPTLGLLPHSLVIHLQGNVFRFPKREVYENAGARQVLPWLRERLGR</sequence>